<evidence type="ECO:0000313" key="3">
    <source>
        <dbReference type="Proteomes" id="UP001218188"/>
    </source>
</evidence>
<dbReference type="Pfam" id="PF12937">
    <property type="entry name" value="F-box-like"/>
    <property type="match status" value="1"/>
</dbReference>
<dbReference type="Proteomes" id="UP001218188">
    <property type="component" value="Unassembled WGS sequence"/>
</dbReference>
<dbReference type="SUPFAM" id="SSF81383">
    <property type="entry name" value="F-box domain"/>
    <property type="match status" value="1"/>
</dbReference>
<dbReference type="InterPro" id="IPR036047">
    <property type="entry name" value="F-box-like_dom_sf"/>
</dbReference>
<protein>
    <recommendedName>
        <fullName evidence="1">F-box domain-containing protein</fullName>
    </recommendedName>
</protein>
<organism evidence="2 3">
    <name type="scientific">Mycena alexandri</name>
    <dbReference type="NCBI Taxonomy" id="1745969"/>
    <lineage>
        <taxon>Eukaryota</taxon>
        <taxon>Fungi</taxon>
        <taxon>Dikarya</taxon>
        <taxon>Basidiomycota</taxon>
        <taxon>Agaricomycotina</taxon>
        <taxon>Agaricomycetes</taxon>
        <taxon>Agaricomycetidae</taxon>
        <taxon>Agaricales</taxon>
        <taxon>Marasmiineae</taxon>
        <taxon>Mycenaceae</taxon>
        <taxon>Mycena</taxon>
    </lineage>
</organism>
<reference evidence="2" key="1">
    <citation type="submission" date="2023-03" db="EMBL/GenBank/DDBJ databases">
        <title>Massive genome expansion in bonnet fungi (Mycena s.s.) driven by repeated elements and novel gene families across ecological guilds.</title>
        <authorList>
            <consortium name="Lawrence Berkeley National Laboratory"/>
            <person name="Harder C.B."/>
            <person name="Miyauchi S."/>
            <person name="Viragh M."/>
            <person name="Kuo A."/>
            <person name="Thoen E."/>
            <person name="Andreopoulos B."/>
            <person name="Lu D."/>
            <person name="Skrede I."/>
            <person name="Drula E."/>
            <person name="Henrissat B."/>
            <person name="Morin E."/>
            <person name="Kohler A."/>
            <person name="Barry K."/>
            <person name="LaButti K."/>
            <person name="Morin E."/>
            <person name="Salamov A."/>
            <person name="Lipzen A."/>
            <person name="Mereny Z."/>
            <person name="Hegedus B."/>
            <person name="Baldrian P."/>
            <person name="Stursova M."/>
            <person name="Weitz H."/>
            <person name="Taylor A."/>
            <person name="Grigoriev I.V."/>
            <person name="Nagy L.G."/>
            <person name="Martin F."/>
            <person name="Kauserud H."/>
        </authorList>
    </citation>
    <scope>NUCLEOTIDE SEQUENCE</scope>
    <source>
        <strain evidence="2">CBHHK200</strain>
    </source>
</reference>
<gene>
    <name evidence="2" type="ORF">C8F04DRAFT_1230161</name>
</gene>
<sequence>MPIHFLDLPPEILILIISHLDLPTLAACLATNRLVKFIIDDSTLLQYRLAAQASCVEDNPWNIEMESTHKLAALRKHQAFFEWAPTSICFIELDDIEPGNRHYMYGLSGCLFVIAELDSRFLRWISPAATEPVLQRFKVPGCIQDITLAIPEEDLLVVVLSSDPLQDRISASDVVYELRFYEMSTQSAHRMAREPVMHVHISGARRPDRFEGDICGPRFTLMINYFDAQDDATESIRSLLLIYDWKLGCLLKSFRNYSAAIFLSPDVLLLAQNFAETLEFEMWAVSQDTAVGPCISLLLPPPVKGGIYDIICIVSKPKGDGSSASQAPFHSSFANSNVGFEIVFQLDGDIQEQLLLVISRRALLQLLPSVEDRGIVLLWNDRGPSIAQWLDKSVLNPGSSKTICGQRCAFIGPAGRIRLVDFNPYSYKQVLNTERDDSRQMSIQTGLTNMVVSPRERNRAIGSGLFEEEVRSNLGYLVVESAQGPTYSEVFMGDELIVGFKDTIHVDRKASLYVWRLE</sequence>
<evidence type="ECO:0000259" key="1">
    <source>
        <dbReference type="PROSITE" id="PS50181"/>
    </source>
</evidence>
<keyword evidence="3" id="KW-1185">Reference proteome</keyword>
<dbReference type="EMBL" id="JARJCM010000014">
    <property type="protein sequence ID" value="KAJ7042084.1"/>
    <property type="molecule type" value="Genomic_DNA"/>
</dbReference>
<evidence type="ECO:0000313" key="2">
    <source>
        <dbReference type="EMBL" id="KAJ7042084.1"/>
    </source>
</evidence>
<feature type="domain" description="F-box" evidence="1">
    <location>
        <begin position="2"/>
        <end position="48"/>
    </location>
</feature>
<dbReference type="AlphaFoldDB" id="A0AAD6XE96"/>
<dbReference type="CDD" id="cd09917">
    <property type="entry name" value="F-box_SF"/>
    <property type="match status" value="1"/>
</dbReference>
<accession>A0AAD6XE96</accession>
<dbReference type="PROSITE" id="PS50181">
    <property type="entry name" value="FBOX"/>
    <property type="match status" value="1"/>
</dbReference>
<comment type="caution">
    <text evidence="2">The sequence shown here is derived from an EMBL/GenBank/DDBJ whole genome shotgun (WGS) entry which is preliminary data.</text>
</comment>
<name>A0AAD6XE96_9AGAR</name>
<proteinExistence type="predicted"/>
<dbReference type="InterPro" id="IPR001810">
    <property type="entry name" value="F-box_dom"/>
</dbReference>